<dbReference type="Pfam" id="PF19044">
    <property type="entry name" value="P-loop_TraG"/>
    <property type="match status" value="1"/>
</dbReference>
<organism evidence="3 4">
    <name type="scientific">Actinomadura adrarensis</name>
    <dbReference type="NCBI Taxonomy" id="1819600"/>
    <lineage>
        <taxon>Bacteria</taxon>
        <taxon>Bacillati</taxon>
        <taxon>Actinomycetota</taxon>
        <taxon>Actinomycetes</taxon>
        <taxon>Streptosporangiales</taxon>
        <taxon>Thermomonosporaceae</taxon>
        <taxon>Actinomadura</taxon>
    </lineage>
</organism>
<evidence type="ECO:0000313" key="3">
    <source>
        <dbReference type="EMBL" id="MFD0853970.1"/>
    </source>
</evidence>
<keyword evidence="3" id="KW-0547">Nucleotide-binding</keyword>
<feature type="non-terminal residue" evidence="3">
    <location>
        <position position="1"/>
    </location>
</feature>
<evidence type="ECO:0000256" key="1">
    <source>
        <dbReference type="SAM" id="MobiDB-lite"/>
    </source>
</evidence>
<dbReference type="GO" id="GO:0005524">
    <property type="term" value="F:ATP binding"/>
    <property type="evidence" value="ECO:0007669"/>
    <property type="project" value="UniProtKB-KW"/>
</dbReference>
<evidence type="ECO:0000259" key="2">
    <source>
        <dbReference type="Pfam" id="PF19044"/>
    </source>
</evidence>
<feature type="region of interest" description="Disordered" evidence="1">
    <location>
        <begin position="192"/>
        <end position="214"/>
    </location>
</feature>
<keyword evidence="4" id="KW-1185">Reference proteome</keyword>
<gene>
    <name evidence="3" type="ORF">ACFQ07_17160</name>
</gene>
<feature type="domain" description="TraG P-loop" evidence="2">
    <location>
        <begin position="59"/>
        <end position="154"/>
    </location>
</feature>
<keyword evidence="3" id="KW-0067">ATP-binding</keyword>
<feature type="compositionally biased region" description="Polar residues" evidence="1">
    <location>
        <begin position="203"/>
        <end position="214"/>
    </location>
</feature>
<comment type="caution">
    <text evidence="3">The sequence shown here is derived from an EMBL/GenBank/DDBJ whole genome shotgun (WGS) entry which is preliminary data.</text>
</comment>
<accession>A0ABW3CHH5</accession>
<protein>
    <submittedName>
        <fullName evidence="3">ATP-binding protein</fullName>
    </submittedName>
</protein>
<sequence>LAPYVTGSYRGLFAGATTTRARGHLVVFSLRDLPEETRPVGMLLALDAIWRQVTDPDHQRRRLVVVDESWTLMRDGEGARFLYRLAKSARKHWAGLAVVTQDAADLLSSDLGRAVVANSATQILLRQAPQVIDEIAAAFDLTDGEKTFLLAADQGQGLLCGTGGTGGGADHAAFTALASPHEHALATTNPAELDEFRRAEATEPSTQSTRRADA</sequence>
<evidence type="ECO:0000313" key="4">
    <source>
        <dbReference type="Proteomes" id="UP001597083"/>
    </source>
</evidence>
<dbReference type="InterPro" id="IPR043964">
    <property type="entry name" value="P-loop_TraG"/>
</dbReference>
<name>A0ABW3CHH5_9ACTN</name>
<proteinExistence type="predicted"/>
<reference evidence="4" key="1">
    <citation type="journal article" date="2019" name="Int. J. Syst. Evol. Microbiol.">
        <title>The Global Catalogue of Microorganisms (GCM) 10K type strain sequencing project: providing services to taxonomists for standard genome sequencing and annotation.</title>
        <authorList>
            <consortium name="The Broad Institute Genomics Platform"/>
            <consortium name="The Broad Institute Genome Sequencing Center for Infectious Disease"/>
            <person name="Wu L."/>
            <person name="Ma J."/>
        </authorList>
    </citation>
    <scope>NUCLEOTIDE SEQUENCE [LARGE SCALE GENOMIC DNA]</scope>
    <source>
        <strain evidence="4">JCM 31696</strain>
    </source>
</reference>
<dbReference type="SUPFAM" id="SSF52540">
    <property type="entry name" value="P-loop containing nucleoside triphosphate hydrolases"/>
    <property type="match status" value="1"/>
</dbReference>
<dbReference type="EMBL" id="JBHTIR010002593">
    <property type="protein sequence ID" value="MFD0853970.1"/>
    <property type="molecule type" value="Genomic_DNA"/>
</dbReference>
<dbReference type="Gene3D" id="3.40.50.300">
    <property type="entry name" value="P-loop containing nucleotide triphosphate hydrolases"/>
    <property type="match status" value="1"/>
</dbReference>
<dbReference type="InterPro" id="IPR027417">
    <property type="entry name" value="P-loop_NTPase"/>
</dbReference>
<dbReference type="Proteomes" id="UP001597083">
    <property type="component" value="Unassembled WGS sequence"/>
</dbReference>